<dbReference type="PANTHER" id="PTHR33392:SF6">
    <property type="entry name" value="POLYISOPRENYL-TEICHOIC ACID--PEPTIDOGLYCAN TEICHOIC ACID TRANSFERASE TAGU"/>
    <property type="match status" value="1"/>
</dbReference>
<accession>A0A317JV92</accession>
<gene>
    <name evidence="5" type="ORF">C5B42_00515</name>
</gene>
<dbReference type="AlphaFoldDB" id="A0A317JV92"/>
<dbReference type="InterPro" id="IPR050922">
    <property type="entry name" value="LytR/CpsA/Psr_CW_biosynth"/>
</dbReference>
<dbReference type="Pfam" id="PF03816">
    <property type="entry name" value="LytR_cpsA_psr"/>
    <property type="match status" value="1"/>
</dbReference>
<sequence length="500" mass="54078">MLKYVSKRQWVLILLSGLFIFSACFFFIMLLSRTTSTFHLSSTSHTDRTPTPTPTPQPTPNPGFTVLLMGDGGIGHDGGALTDTMLLVRIVDATKTILMLSIPRDLWVNIPYDGGEGVNGKINSAYAIGIDAHNYKNKLSQYTGASGGGALAKDVVTAVTGLPIDRYLTIDFSGFEQAIDTIGGVDINVTTAFTDYEYPIAGREDLDCRTYTPNAPFPSASPSDGQSPLVAQEQSEISLADLIAQGKLDASTLTDLPAQFPCRYELLHFDAGLQHMDGATALKFVRSRHSAQQGNDFYRGSRQRQLIEAVATKLFSLGEVSKIPQFIATVRSHIDTDVRATDILSFLPRARDLHSYTIVQTALTTDNYLNQGYTSGGQFELVPTLGEGQYTAIHNWIGSLITPSISLQYPIIEVDSTNPKASASASLVSSLEGLGFPTKVLSSSSKQATTSATLLIQNSHIDSSVLEKIEQLGGITPSFMEKNIKSSLIPISDLKILLPE</sequence>
<dbReference type="PANTHER" id="PTHR33392">
    <property type="entry name" value="POLYISOPRENYL-TEICHOIC ACID--PEPTIDOGLYCAN TEICHOIC ACID TRANSFERASE TAGU"/>
    <property type="match status" value="1"/>
</dbReference>
<feature type="region of interest" description="Disordered" evidence="2">
    <location>
        <begin position="41"/>
        <end position="61"/>
    </location>
</feature>
<feature type="transmembrane region" description="Helical" evidence="3">
    <location>
        <begin position="12"/>
        <end position="31"/>
    </location>
</feature>
<proteinExistence type="inferred from homology"/>
<dbReference type="Proteomes" id="UP000246104">
    <property type="component" value="Unassembled WGS sequence"/>
</dbReference>
<dbReference type="InterPro" id="IPR004474">
    <property type="entry name" value="LytR_CpsA_psr"/>
</dbReference>
<comment type="caution">
    <text evidence="5">The sequence shown here is derived from an EMBL/GenBank/DDBJ whole genome shotgun (WGS) entry which is preliminary data.</text>
</comment>
<protein>
    <recommendedName>
        <fullName evidence="4">Cell envelope-related transcriptional attenuator domain-containing protein</fullName>
    </recommendedName>
</protein>
<evidence type="ECO:0000313" key="5">
    <source>
        <dbReference type="EMBL" id="PWU24167.1"/>
    </source>
</evidence>
<evidence type="ECO:0000256" key="2">
    <source>
        <dbReference type="SAM" id="MobiDB-lite"/>
    </source>
</evidence>
<comment type="similarity">
    <text evidence="1">Belongs to the LytR/CpsA/Psr (LCP) family.</text>
</comment>
<dbReference type="EMBL" id="PSRQ01000009">
    <property type="protein sequence ID" value="PWU24167.1"/>
    <property type="molecule type" value="Genomic_DNA"/>
</dbReference>
<dbReference type="PROSITE" id="PS51257">
    <property type="entry name" value="PROKAR_LIPOPROTEIN"/>
    <property type="match status" value="1"/>
</dbReference>
<reference evidence="5 6" key="1">
    <citation type="submission" date="2018-02" db="EMBL/GenBank/DDBJ databases">
        <title>Genomic Reconstructions from Amazon Rainforest and Pasture Soil Reveal Novel Insights into the Physiology of Candidate Phyla in Tropical Sites.</title>
        <authorList>
            <person name="Kroeger M.E."/>
            <person name="Delmont T."/>
            <person name="Eren A.M."/>
            <person name="Guo J."/>
            <person name="Meyer K.M."/>
            <person name="Khan K."/>
            <person name="Rodrigues J.L.M."/>
            <person name="Bohannan B.J.M."/>
            <person name="Tringe S."/>
            <person name="Borges C.D."/>
            <person name="Tiedje J."/>
            <person name="Tsai S.M."/>
            <person name="Nusslein K."/>
        </authorList>
    </citation>
    <scope>NUCLEOTIDE SEQUENCE [LARGE SCALE GENOMIC DNA]</scope>
    <source>
        <strain evidence="5">Amazon FNV 2010 28 9</strain>
    </source>
</reference>
<evidence type="ECO:0000313" key="6">
    <source>
        <dbReference type="Proteomes" id="UP000246104"/>
    </source>
</evidence>
<feature type="compositionally biased region" description="Pro residues" evidence="2">
    <location>
        <begin position="51"/>
        <end position="61"/>
    </location>
</feature>
<keyword evidence="3" id="KW-0472">Membrane</keyword>
<feature type="domain" description="Cell envelope-related transcriptional attenuator" evidence="4">
    <location>
        <begin position="82"/>
        <end position="314"/>
    </location>
</feature>
<dbReference type="NCBIfam" id="TIGR00350">
    <property type="entry name" value="lytR_cpsA_psr"/>
    <property type="match status" value="1"/>
</dbReference>
<organism evidence="5 6">
    <name type="scientific">Candidatus Cerribacteria bacterium 'Amazon FNV 2010 28 9'</name>
    <dbReference type="NCBI Taxonomy" id="2081795"/>
    <lineage>
        <taxon>Bacteria</taxon>
        <taxon>Candidatus Cerribacteria</taxon>
    </lineage>
</organism>
<name>A0A317JV92_9BACT</name>
<keyword evidence="3" id="KW-1133">Transmembrane helix</keyword>
<keyword evidence="3" id="KW-0812">Transmembrane</keyword>
<evidence type="ECO:0000256" key="3">
    <source>
        <dbReference type="SAM" id="Phobius"/>
    </source>
</evidence>
<dbReference type="Gene3D" id="3.40.630.190">
    <property type="entry name" value="LCP protein"/>
    <property type="match status" value="1"/>
</dbReference>
<evidence type="ECO:0000256" key="1">
    <source>
        <dbReference type="ARBA" id="ARBA00006068"/>
    </source>
</evidence>
<evidence type="ECO:0000259" key="4">
    <source>
        <dbReference type="Pfam" id="PF03816"/>
    </source>
</evidence>